<sequence length="98" mass="10977">MLLAVVIAKSLIELSLMFIIGRFLLGLMVGSKRDSNVFWQLLDVASKPALWFTRKISPKLILDQHIPLATSSWLLIAWVVVVQLKIELCLEMGIAACQ</sequence>
<keyword evidence="3" id="KW-1185">Reference proteome</keyword>
<name>A0A2T7UAL9_9BURK</name>
<evidence type="ECO:0000313" key="3">
    <source>
        <dbReference type="Proteomes" id="UP000037507"/>
    </source>
</evidence>
<accession>A0A2T7UAL9</accession>
<dbReference type="RefSeq" id="WP_053172337.1">
    <property type="nucleotide sequence ID" value="NZ_LFYT02000025.1"/>
</dbReference>
<feature type="transmembrane region" description="Helical" evidence="1">
    <location>
        <begin position="6"/>
        <end position="25"/>
    </location>
</feature>
<evidence type="ECO:0000313" key="2">
    <source>
        <dbReference type="EMBL" id="PVE41708.1"/>
    </source>
</evidence>
<dbReference type="STRING" id="1293045.H663_09020"/>
<comment type="caution">
    <text evidence="2">The sequence shown here is derived from an EMBL/GenBank/DDBJ whole genome shotgun (WGS) entry which is preliminary data.</text>
</comment>
<organism evidence="2 3">
    <name type="scientific">Limnohabitans planktonicus II-D5</name>
    <dbReference type="NCBI Taxonomy" id="1293045"/>
    <lineage>
        <taxon>Bacteria</taxon>
        <taxon>Pseudomonadati</taxon>
        <taxon>Pseudomonadota</taxon>
        <taxon>Betaproteobacteria</taxon>
        <taxon>Burkholderiales</taxon>
        <taxon>Comamonadaceae</taxon>
        <taxon>Limnohabitans</taxon>
    </lineage>
</organism>
<evidence type="ECO:0000256" key="1">
    <source>
        <dbReference type="SAM" id="Phobius"/>
    </source>
</evidence>
<protein>
    <recommendedName>
        <fullName evidence="4">YggT family protein</fullName>
    </recommendedName>
</protein>
<dbReference type="AlphaFoldDB" id="A0A2T7UAL9"/>
<keyword evidence="1" id="KW-0472">Membrane</keyword>
<dbReference type="EMBL" id="LFYT02000025">
    <property type="protein sequence ID" value="PVE41708.1"/>
    <property type="molecule type" value="Genomic_DNA"/>
</dbReference>
<dbReference type="Proteomes" id="UP000037507">
    <property type="component" value="Unassembled WGS sequence"/>
</dbReference>
<keyword evidence="1" id="KW-1133">Transmembrane helix</keyword>
<gene>
    <name evidence="2" type="ORF">H663_016010</name>
</gene>
<evidence type="ECO:0008006" key="4">
    <source>
        <dbReference type="Google" id="ProtNLM"/>
    </source>
</evidence>
<dbReference type="OrthoDB" id="8563484at2"/>
<reference evidence="2" key="1">
    <citation type="submission" date="2017-04" db="EMBL/GenBank/DDBJ databases">
        <title>Unexpected and diverse lifestyles within the genus Limnohabitans.</title>
        <authorList>
            <person name="Kasalicky V."/>
            <person name="Mehrshad M."/>
            <person name="Andrei S.-A."/>
            <person name="Salcher M."/>
            <person name="Kratochvilova H."/>
            <person name="Simek K."/>
            <person name="Ghai R."/>
        </authorList>
    </citation>
    <scope>NUCLEOTIDE SEQUENCE [LARGE SCALE GENOMIC DNA]</scope>
    <source>
        <strain evidence="2">II-D5</strain>
    </source>
</reference>
<keyword evidence="1" id="KW-0812">Transmembrane</keyword>
<proteinExistence type="predicted"/>